<keyword evidence="4" id="KW-1185">Reference proteome</keyword>
<evidence type="ECO:0000313" key="4">
    <source>
        <dbReference type="Proteomes" id="UP000701801"/>
    </source>
</evidence>
<evidence type="ECO:0000256" key="1">
    <source>
        <dbReference type="ARBA" id="ARBA00022801"/>
    </source>
</evidence>
<dbReference type="InterPro" id="IPR029058">
    <property type="entry name" value="AB_hydrolase_fold"/>
</dbReference>
<dbReference type="Gene3D" id="3.40.50.1820">
    <property type="entry name" value="alpha/beta hydrolase"/>
    <property type="match status" value="1"/>
</dbReference>
<dbReference type="Proteomes" id="UP000701801">
    <property type="component" value="Unassembled WGS sequence"/>
</dbReference>
<dbReference type="EMBL" id="CAJVRM010000108">
    <property type="protein sequence ID" value="CAG8974548.1"/>
    <property type="molecule type" value="Genomic_DNA"/>
</dbReference>
<dbReference type="InterPro" id="IPR050300">
    <property type="entry name" value="GDXG_lipolytic_enzyme"/>
</dbReference>
<dbReference type="AlphaFoldDB" id="A0A9N9PTH4"/>
<dbReference type="GO" id="GO:0016787">
    <property type="term" value="F:hydrolase activity"/>
    <property type="evidence" value="ECO:0007669"/>
    <property type="project" value="UniProtKB-KW"/>
</dbReference>
<evidence type="ECO:0000313" key="3">
    <source>
        <dbReference type="EMBL" id="CAG8974548.1"/>
    </source>
</evidence>
<protein>
    <recommendedName>
        <fullName evidence="2">Alpha/beta hydrolase fold-3 domain-containing protein</fullName>
    </recommendedName>
</protein>
<dbReference type="PANTHER" id="PTHR48081">
    <property type="entry name" value="AB HYDROLASE SUPERFAMILY PROTEIN C4A8.06C"/>
    <property type="match status" value="1"/>
</dbReference>
<comment type="caution">
    <text evidence="3">The sequence shown here is derived from an EMBL/GenBank/DDBJ whole genome shotgun (WGS) entry which is preliminary data.</text>
</comment>
<sequence length="305" mass="34337">MVNRDDLLADETIIRDCVYRVVKNSEIKADIYPPSNIKTKDGNPIFLFIHGGGFINSNRRDICAPFIDEARKKGFVIVSMDYRLAPETKLDGVLEDLEAMGKWLLEELPSKLPDTVIDTSKIAVVGSSAGAVLALSTPKHWEGHQPCAIVSLYGPADLRKVPFLGLTQATRLRKFFDDNLKKKSLEEYIAPESRVFEDGTDFDNPPSDSDALDAKIKANRPKFSAWVVNQGGSAKVAMEGISGESGRFDFQVSKKMTPEEDQRYLELSPIYLAKKYQFPPIYIVRYRDDDVFETHRYEASSKDDE</sequence>
<name>A0A9N9PTH4_9HELO</name>
<reference evidence="3" key="1">
    <citation type="submission" date="2021-07" db="EMBL/GenBank/DDBJ databases">
        <authorList>
            <person name="Durling M."/>
        </authorList>
    </citation>
    <scope>NUCLEOTIDE SEQUENCE</scope>
</reference>
<gene>
    <name evidence="3" type="ORF">HYALB_00005820</name>
</gene>
<dbReference type="Pfam" id="PF07859">
    <property type="entry name" value="Abhydrolase_3"/>
    <property type="match status" value="1"/>
</dbReference>
<dbReference type="PANTHER" id="PTHR48081:SF3">
    <property type="entry name" value="ALPHA_BETA HYDROLASE FOLD-3 DOMAIN-CONTAINING PROTEIN"/>
    <property type="match status" value="1"/>
</dbReference>
<accession>A0A9N9PTH4</accession>
<evidence type="ECO:0000259" key="2">
    <source>
        <dbReference type="Pfam" id="PF07859"/>
    </source>
</evidence>
<keyword evidence="1" id="KW-0378">Hydrolase</keyword>
<feature type="domain" description="Alpha/beta hydrolase fold-3" evidence="2">
    <location>
        <begin position="47"/>
        <end position="158"/>
    </location>
</feature>
<organism evidence="3 4">
    <name type="scientific">Hymenoscyphus albidus</name>
    <dbReference type="NCBI Taxonomy" id="595503"/>
    <lineage>
        <taxon>Eukaryota</taxon>
        <taxon>Fungi</taxon>
        <taxon>Dikarya</taxon>
        <taxon>Ascomycota</taxon>
        <taxon>Pezizomycotina</taxon>
        <taxon>Leotiomycetes</taxon>
        <taxon>Helotiales</taxon>
        <taxon>Helotiaceae</taxon>
        <taxon>Hymenoscyphus</taxon>
    </lineage>
</organism>
<dbReference type="SUPFAM" id="SSF53474">
    <property type="entry name" value="alpha/beta-Hydrolases"/>
    <property type="match status" value="1"/>
</dbReference>
<proteinExistence type="predicted"/>
<dbReference type="InterPro" id="IPR013094">
    <property type="entry name" value="AB_hydrolase_3"/>
</dbReference>
<dbReference type="OrthoDB" id="19653at2759"/>